<keyword evidence="1" id="KW-0732">Signal</keyword>
<organism evidence="3 4">
    <name type="scientific">Streptomyces phaeofaciens</name>
    <dbReference type="NCBI Taxonomy" id="68254"/>
    <lineage>
        <taxon>Bacteria</taxon>
        <taxon>Bacillati</taxon>
        <taxon>Actinomycetota</taxon>
        <taxon>Actinomycetes</taxon>
        <taxon>Kitasatosporales</taxon>
        <taxon>Streptomycetaceae</taxon>
        <taxon>Streptomyces</taxon>
    </lineage>
</organism>
<dbReference type="EMBL" id="BMSA01000036">
    <property type="protein sequence ID" value="GGT89645.1"/>
    <property type="molecule type" value="Genomic_DNA"/>
</dbReference>
<comment type="caution">
    <text evidence="3">The sequence shown here is derived from an EMBL/GenBank/DDBJ whole genome shotgun (WGS) entry which is preliminary data.</text>
</comment>
<dbReference type="InterPro" id="IPR006311">
    <property type="entry name" value="TAT_signal"/>
</dbReference>
<protein>
    <recommendedName>
        <fullName evidence="2">AMIN-like domain-containing protein</fullName>
    </recommendedName>
</protein>
<dbReference type="RefSeq" id="WP_189717537.1">
    <property type="nucleotide sequence ID" value="NZ_BMSA01000036.1"/>
</dbReference>
<dbReference type="Proteomes" id="UP000646776">
    <property type="component" value="Unassembled WGS sequence"/>
</dbReference>
<feature type="chain" id="PRO_5039334975" description="AMIN-like domain-containing protein" evidence="1">
    <location>
        <begin position="24"/>
        <end position="173"/>
    </location>
</feature>
<gene>
    <name evidence="3" type="ORF">GCM10010226_79810</name>
</gene>
<dbReference type="Pfam" id="PF24837">
    <property type="entry name" value="AMIN-like"/>
    <property type="match status" value="1"/>
</dbReference>
<evidence type="ECO:0000259" key="2">
    <source>
        <dbReference type="Pfam" id="PF24837"/>
    </source>
</evidence>
<dbReference type="InterPro" id="IPR056303">
    <property type="entry name" value="AMIN-like"/>
</dbReference>
<evidence type="ECO:0000313" key="4">
    <source>
        <dbReference type="Proteomes" id="UP000646776"/>
    </source>
</evidence>
<keyword evidence="4" id="KW-1185">Reference proteome</keyword>
<accession>A0A918HNX2</accession>
<reference evidence="3" key="1">
    <citation type="journal article" date="2014" name="Int. J. Syst. Evol. Microbiol.">
        <title>Complete genome sequence of Corynebacterium casei LMG S-19264T (=DSM 44701T), isolated from a smear-ripened cheese.</title>
        <authorList>
            <consortium name="US DOE Joint Genome Institute (JGI-PGF)"/>
            <person name="Walter F."/>
            <person name="Albersmeier A."/>
            <person name="Kalinowski J."/>
            <person name="Ruckert C."/>
        </authorList>
    </citation>
    <scope>NUCLEOTIDE SEQUENCE</scope>
    <source>
        <strain evidence="3">JCM 4125</strain>
    </source>
</reference>
<reference evidence="3" key="2">
    <citation type="submission" date="2020-09" db="EMBL/GenBank/DDBJ databases">
        <authorList>
            <person name="Sun Q."/>
            <person name="Ohkuma M."/>
        </authorList>
    </citation>
    <scope>NUCLEOTIDE SEQUENCE</scope>
    <source>
        <strain evidence="3">JCM 4125</strain>
    </source>
</reference>
<proteinExistence type="predicted"/>
<feature type="signal peptide" evidence="1">
    <location>
        <begin position="1"/>
        <end position="23"/>
    </location>
</feature>
<name>A0A918HNX2_9ACTN</name>
<dbReference type="PROSITE" id="PS51318">
    <property type="entry name" value="TAT"/>
    <property type="match status" value="1"/>
</dbReference>
<evidence type="ECO:0000256" key="1">
    <source>
        <dbReference type="SAM" id="SignalP"/>
    </source>
</evidence>
<feature type="domain" description="AMIN-like" evidence="2">
    <location>
        <begin position="44"/>
        <end position="168"/>
    </location>
</feature>
<evidence type="ECO:0000313" key="3">
    <source>
        <dbReference type="EMBL" id="GGT89645.1"/>
    </source>
</evidence>
<dbReference type="AlphaFoldDB" id="A0A918HNX2"/>
<sequence length="173" mass="18454">MHHHPRRTAVAAAGILLTATAGAAAPASAATQSAASGRAPATALVVDAHWAGHCTFDRLVIHVRGTVPPVTVKPVRHLRYDGSGKRVPLAGRYFLEIKLSPAAAHNQAGKPVYRGPRLLKIHLPKLKGLALTGDFEGVVTFGTAFKTKPHYKAYTVPRPARFVLDIKHPNICS</sequence>